<name>A0ABR2W415_9FUNG</name>
<keyword evidence="8" id="KW-0539">Nucleus</keyword>
<evidence type="ECO:0000256" key="5">
    <source>
        <dbReference type="ARBA" id="ARBA00022833"/>
    </source>
</evidence>
<evidence type="ECO:0000256" key="2">
    <source>
        <dbReference type="ARBA" id="ARBA00022723"/>
    </source>
</evidence>
<evidence type="ECO:0000256" key="3">
    <source>
        <dbReference type="ARBA" id="ARBA00022737"/>
    </source>
</evidence>
<protein>
    <recommendedName>
        <fullName evidence="11">C2H2-type domain-containing protein</fullName>
    </recommendedName>
</protein>
<dbReference type="Pfam" id="PF00096">
    <property type="entry name" value="zf-C2H2"/>
    <property type="match status" value="2"/>
</dbReference>
<accession>A0ABR2W415</accession>
<keyword evidence="7" id="KW-0804">Transcription</keyword>
<keyword evidence="5" id="KW-0862">Zinc</keyword>
<comment type="caution">
    <text evidence="12">The sequence shown here is derived from an EMBL/GenBank/DDBJ whole genome shotgun (WGS) entry which is preliminary data.</text>
</comment>
<comment type="subcellular location">
    <subcellularLocation>
        <location evidence="1">Nucleus</location>
    </subcellularLocation>
</comment>
<keyword evidence="13" id="KW-1185">Reference proteome</keyword>
<dbReference type="PROSITE" id="PS50157">
    <property type="entry name" value="ZINC_FINGER_C2H2_2"/>
    <property type="match status" value="2"/>
</dbReference>
<evidence type="ECO:0000256" key="8">
    <source>
        <dbReference type="ARBA" id="ARBA00023242"/>
    </source>
</evidence>
<organism evidence="12 13">
    <name type="scientific">Basidiobolus ranarum</name>
    <dbReference type="NCBI Taxonomy" id="34480"/>
    <lineage>
        <taxon>Eukaryota</taxon>
        <taxon>Fungi</taxon>
        <taxon>Fungi incertae sedis</taxon>
        <taxon>Zoopagomycota</taxon>
        <taxon>Entomophthoromycotina</taxon>
        <taxon>Basidiobolomycetes</taxon>
        <taxon>Basidiobolales</taxon>
        <taxon>Basidiobolaceae</taxon>
        <taxon>Basidiobolus</taxon>
    </lineage>
</organism>
<evidence type="ECO:0000256" key="9">
    <source>
        <dbReference type="ARBA" id="ARBA00038474"/>
    </source>
</evidence>
<dbReference type="EMBL" id="JASJQH010007051">
    <property type="protein sequence ID" value="KAK9719362.1"/>
    <property type="molecule type" value="Genomic_DNA"/>
</dbReference>
<dbReference type="InterPro" id="IPR036236">
    <property type="entry name" value="Znf_C2H2_sf"/>
</dbReference>
<evidence type="ECO:0000313" key="12">
    <source>
        <dbReference type="EMBL" id="KAK9719362.1"/>
    </source>
</evidence>
<dbReference type="InterPro" id="IPR013087">
    <property type="entry name" value="Znf_C2H2_type"/>
</dbReference>
<feature type="domain" description="C2H2-type" evidence="11">
    <location>
        <begin position="141"/>
        <end position="168"/>
    </location>
</feature>
<reference evidence="12 13" key="1">
    <citation type="submission" date="2023-04" db="EMBL/GenBank/DDBJ databases">
        <title>Genome of Basidiobolus ranarum AG-B5.</title>
        <authorList>
            <person name="Stajich J.E."/>
            <person name="Carter-House D."/>
            <person name="Gryganskyi A."/>
        </authorList>
    </citation>
    <scope>NUCLEOTIDE SEQUENCE [LARGE SCALE GENOMIC DNA]</scope>
    <source>
        <strain evidence="12 13">AG-B5</strain>
    </source>
</reference>
<dbReference type="SUPFAM" id="SSF57667">
    <property type="entry name" value="beta-beta-alpha zinc fingers"/>
    <property type="match status" value="1"/>
</dbReference>
<dbReference type="PROSITE" id="PS00028">
    <property type="entry name" value="ZINC_FINGER_C2H2_1"/>
    <property type="match status" value="2"/>
</dbReference>
<dbReference type="PANTHER" id="PTHR23233:SF84">
    <property type="entry name" value="FI23031P1"/>
    <property type="match status" value="1"/>
</dbReference>
<keyword evidence="6" id="KW-0805">Transcription regulation</keyword>
<evidence type="ECO:0000256" key="1">
    <source>
        <dbReference type="ARBA" id="ARBA00004123"/>
    </source>
</evidence>
<evidence type="ECO:0000256" key="10">
    <source>
        <dbReference type="PROSITE-ProRule" id="PRU00042"/>
    </source>
</evidence>
<evidence type="ECO:0000259" key="11">
    <source>
        <dbReference type="PROSITE" id="PS50157"/>
    </source>
</evidence>
<dbReference type="SMART" id="SM00355">
    <property type="entry name" value="ZnF_C2H2"/>
    <property type="match status" value="2"/>
</dbReference>
<keyword evidence="3" id="KW-0677">Repeat</keyword>
<feature type="domain" description="C2H2-type" evidence="11">
    <location>
        <begin position="169"/>
        <end position="194"/>
    </location>
</feature>
<evidence type="ECO:0000313" key="13">
    <source>
        <dbReference type="Proteomes" id="UP001479436"/>
    </source>
</evidence>
<evidence type="ECO:0000256" key="6">
    <source>
        <dbReference type="ARBA" id="ARBA00023015"/>
    </source>
</evidence>
<dbReference type="Gene3D" id="3.30.160.60">
    <property type="entry name" value="Classic Zinc Finger"/>
    <property type="match status" value="2"/>
</dbReference>
<gene>
    <name evidence="12" type="ORF">K7432_004838</name>
</gene>
<comment type="similarity">
    <text evidence="9">Belongs to the sal C2H2-type zinc-finger protein family.</text>
</comment>
<dbReference type="PANTHER" id="PTHR23233">
    <property type="entry name" value="SAL-LIKE PROTEIN"/>
    <property type="match status" value="1"/>
</dbReference>
<keyword evidence="2" id="KW-0479">Metal-binding</keyword>
<dbReference type="Proteomes" id="UP001479436">
    <property type="component" value="Unassembled WGS sequence"/>
</dbReference>
<proteinExistence type="inferred from homology"/>
<keyword evidence="4 10" id="KW-0863">Zinc-finger</keyword>
<dbReference type="InterPro" id="IPR051565">
    <property type="entry name" value="Sal_C2H2-zinc-finger"/>
</dbReference>
<sequence>MSQLSLTHSMYQSQYQDTAATKSHGLWTPPDSQLPSIQDLFSKETWFKPCPEVKNQDYFSYKKMKSDYQDRNSNNSAFQALLPSLLESGISPYSDDHTNGSAPTTPDADEEIGMYAQKKIHLSEMTEEYQRNQPNYIAKRHVCHLCHKRFPRPSSLRVHLHTHTGEKPYICEFTNCQRRFSVLSNLRRHYKTHV</sequence>
<evidence type="ECO:0000256" key="4">
    <source>
        <dbReference type="ARBA" id="ARBA00022771"/>
    </source>
</evidence>
<evidence type="ECO:0000256" key="7">
    <source>
        <dbReference type="ARBA" id="ARBA00023163"/>
    </source>
</evidence>